<dbReference type="EMBL" id="OX451737">
    <property type="protein sequence ID" value="CAI8600028.1"/>
    <property type="molecule type" value="Genomic_DNA"/>
</dbReference>
<keyword evidence="2" id="KW-1185">Reference proteome</keyword>
<evidence type="ECO:0000313" key="2">
    <source>
        <dbReference type="Proteomes" id="UP001157006"/>
    </source>
</evidence>
<evidence type="ECO:0008006" key="3">
    <source>
        <dbReference type="Google" id="ProtNLM"/>
    </source>
</evidence>
<name>A0AAV0ZSQ4_VICFA</name>
<dbReference type="Proteomes" id="UP001157006">
    <property type="component" value="Chromosome 2"/>
</dbReference>
<reference evidence="1 2" key="1">
    <citation type="submission" date="2023-01" db="EMBL/GenBank/DDBJ databases">
        <authorList>
            <person name="Kreplak J."/>
        </authorList>
    </citation>
    <scope>NUCLEOTIDE SEQUENCE [LARGE SCALE GENOMIC DNA]</scope>
</reference>
<proteinExistence type="predicted"/>
<gene>
    <name evidence="1" type="ORF">VFH_II202280</name>
</gene>
<dbReference type="AlphaFoldDB" id="A0AAV0ZSQ4"/>
<evidence type="ECO:0000313" key="1">
    <source>
        <dbReference type="EMBL" id="CAI8600028.1"/>
    </source>
</evidence>
<sequence length="158" mass="18011">MLNDTIPSLVDDNMNIVITRLTSLDEISAAVSALNKDSASGPDSFGAVFFQTYWDIVKQDVSNVVLDFFFFNLDGSCMVISNFKFKIILKIISDMIASIMPFLVSREQRGFIHARHIHDCIGWASEVFNLLDAKTWCGNLALRMDIWKDFDTLNWEFL</sequence>
<dbReference type="PANTHER" id="PTHR31635:SF196">
    <property type="entry name" value="REVERSE TRANSCRIPTASE DOMAIN-CONTAINING PROTEIN-RELATED"/>
    <property type="match status" value="1"/>
</dbReference>
<dbReference type="PANTHER" id="PTHR31635">
    <property type="entry name" value="REVERSE TRANSCRIPTASE DOMAIN-CONTAINING PROTEIN-RELATED"/>
    <property type="match status" value="1"/>
</dbReference>
<accession>A0AAV0ZSQ4</accession>
<organism evidence="1 2">
    <name type="scientific">Vicia faba</name>
    <name type="common">Broad bean</name>
    <name type="synonym">Faba vulgaris</name>
    <dbReference type="NCBI Taxonomy" id="3906"/>
    <lineage>
        <taxon>Eukaryota</taxon>
        <taxon>Viridiplantae</taxon>
        <taxon>Streptophyta</taxon>
        <taxon>Embryophyta</taxon>
        <taxon>Tracheophyta</taxon>
        <taxon>Spermatophyta</taxon>
        <taxon>Magnoliopsida</taxon>
        <taxon>eudicotyledons</taxon>
        <taxon>Gunneridae</taxon>
        <taxon>Pentapetalae</taxon>
        <taxon>rosids</taxon>
        <taxon>fabids</taxon>
        <taxon>Fabales</taxon>
        <taxon>Fabaceae</taxon>
        <taxon>Papilionoideae</taxon>
        <taxon>50 kb inversion clade</taxon>
        <taxon>NPAAA clade</taxon>
        <taxon>Hologalegina</taxon>
        <taxon>IRL clade</taxon>
        <taxon>Fabeae</taxon>
        <taxon>Vicia</taxon>
    </lineage>
</organism>
<protein>
    <recommendedName>
        <fullName evidence="3">Reverse transcriptase</fullName>
    </recommendedName>
</protein>